<protein>
    <recommendedName>
        <fullName evidence="5">SnoaL-like domain-containing protein</fullName>
    </recommendedName>
</protein>
<evidence type="ECO:0008006" key="5">
    <source>
        <dbReference type="Google" id="ProtNLM"/>
    </source>
</evidence>
<name>D8RTH7_SELML</name>
<dbReference type="Gramene" id="EFJ24676">
    <property type="protein sequence ID" value="EFJ24676"/>
    <property type="gene ID" value="SELMODRAFT_36847"/>
</dbReference>
<feature type="non-terminal residue" evidence="3">
    <location>
        <position position="1"/>
    </location>
</feature>
<dbReference type="FunCoup" id="D8RTH7">
    <property type="interactions" value="1399"/>
</dbReference>
<dbReference type="Gene3D" id="3.10.450.50">
    <property type="match status" value="1"/>
</dbReference>
<dbReference type="OMA" id="ENTCIVH"/>
<organism evidence="4">
    <name type="scientific">Selaginella moellendorffii</name>
    <name type="common">Spikemoss</name>
    <dbReference type="NCBI Taxonomy" id="88036"/>
    <lineage>
        <taxon>Eukaryota</taxon>
        <taxon>Viridiplantae</taxon>
        <taxon>Streptophyta</taxon>
        <taxon>Embryophyta</taxon>
        <taxon>Tracheophyta</taxon>
        <taxon>Lycopodiopsida</taxon>
        <taxon>Selaginellales</taxon>
        <taxon>Selaginellaceae</taxon>
        <taxon>Selaginella</taxon>
    </lineage>
</organism>
<dbReference type="eggNOG" id="ENOG502QPVH">
    <property type="taxonomic scope" value="Eukaryota"/>
</dbReference>
<reference evidence="3 4" key="1">
    <citation type="journal article" date="2011" name="Science">
        <title>The Selaginella genome identifies genetic changes associated with the evolution of vascular plants.</title>
        <authorList>
            <person name="Banks J.A."/>
            <person name="Nishiyama T."/>
            <person name="Hasebe M."/>
            <person name="Bowman J.L."/>
            <person name="Gribskov M."/>
            <person name="dePamphilis C."/>
            <person name="Albert V.A."/>
            <person name="Aono N."/>
            <person name="Aoyama T."/>
            <person name="Ambrose B.A."/>
            <person name="Ashton N.W."/>
            <person name="Axtell M.J."/>
            <person name="Barker E."/>
            <person name="Barker M.S."/>
            <person name="Bennetzen J.L."/>
            <person name="Bonawitz N.D."/>
            <person name="Chapple C."/>
            <person name="Cheng C."/>
            <person name="Correa L.G."/>
            <person name="Dacre M."/>
            <person name="DeBarry J."/>
            <person name="Dreyer I."/>
            <person name="Elias M."/>
            <person name="Engstrom E.M."/>
            <person name="Estelle M."/>
            <person name="Feng L."/>
            <person name="Finet C."/>
            <person name="Floyd S.K."/>
            <person name="Frommer W.B."/>
            <person name="Fujita T."/>
            <person name="Gramzow L."/>
            <person name="Gutensohn M."/>
            <person name="Harholt J."/>
            <person name="Hattori M."/>
            <person name="Heyl A."/>
            <person name="Hirai T."/>
            <person name="Hiwatashi Y."/>
            <person name="Ishikawa M."/>
            <person name="Iwata M."/>
            <person name="Karol K.G."/>
            <person name="Koehler B."/>
            <person name="Kolukisaoglu U."/>
            <person name="Kubo M."/>
            <person name="Kurata T."/>
            <person name="Lalonde S."/>
            <person name="Li K."/>
            <person name="Li Y."/>
            <person name="Litt A."/>
            <person name="Lyons E."/>
            <person name="Manning G."/>
            <person name="Maruyama T."/>
            <person name="Michael T.P."/>
            <person name="Mikami K."/>
            <person name="Miyazaki S."/>
            <person name="Morinaga S."/>
            <person name="Murata T."/>
            <person name="Mueller-Roeber B."/>
            <person name="Nelson D.R."/>
            <person name="Obara M."/>
            <person name="Oguri Y."/>
            <person name="Olmstead R.G."/>
            <person name="Onodera N."/>
            <person name="Petersen B.L."/>
            <person name="Pils B."/>
            <person name="Prigge M."/>
            <person name="Rensing S.A."/>
            <person name="Riano-Pachon D.M."/>
            <person name="Roberts A.W."/>
            <person name="Sato Y."/>
            <person name="Scheller H.V."/>
            <person name="Schulz B."/>
            <person name="Schulz C."/>
            <person name="Shakirov E.V."/>
            <person name="Shibagaki N."/>
            <person name="Shinohara N."/>
            <person name="Shippen D.E."/>
            <person name="Soerensen I."/>
            <person name="Sotooka R."/>
            <person name="Sugimoto N."/>
            <person name="Sugita M."/>
            <person name="Sumikawa N."/>
            <person name="Tanurdzic M."/>
            <person name="Theissen G."/>
            <person name="Ulvskov P."/>
            <person name="Wakazuki S."/>
            <person name="Weng J.K."/>
            <person name="Willats W.W."/>
            <person name="Wipf D."/>
            <person name="Wolf P.G."/>
            <person name="Yang L."/>
            <person name="Zimmer A.D."/>
            <person name="Zhu Q."/>
            <person name="Mitros T."/>
            <person name="Hellsten U."/>
            <person name="Loque D."/>
            <person name="Otillar R."/>
            <person name="Salamov A."/>
            <person name="Schmutz J."/>
            <person name="Shapiro H."/>
            <person name="Lindquist E."/>
            <person name="Lucas S."/>
            <person name="Rokhsar D."/>
            <person name="Grigoriev I.V."/>
        </authorList>
    </citation>
    <scope>NUCLEOTIDE SEQUENCE [LARGE SCALE GENOMIC DNA]</scope>
</reference>
<feature type="non-terminal residue" evidence="3">
    <location>
        <position position="154"/>
    </location>
</feature>
<dbReference type="InterPro" id="IPR032710">
    <property type="entry name" value="NTF2-like_dom_sf"/>
</dbReference>
<accession>D8RTH7</accession>
<dbReference type="PANTHER" id="PTHR34957">
    <property type="entry name" value="NUCLEAR TRANSPORT FACTOR 2 (NTF2) FAMILY PROTEIN"/>
    <property type="match status" value="1"/>
</dbReference>
<dbReference type="PANTHER" id="PTHR34957:SF1">
    <property type="entry name" value="NUCLEAR TRANSPORT FACTOR 2 (NTF2) FAMILY PROTEIN"/>
    <property type="match status" value="1"/>
</dbReference>
<dbReference type="HOGENOM" id="CLU_084893_3_1_1"/>
<dbReference type="Pfam" id="PF13474">
    <property type="entry name" value="SnoaL_3"/>
    <property type="match status" value="1"/>
</dbReference>
<dbReference type="SUPFAM" id="SSF54427">
    <property type="entry name" value="NTF2-like"/>
    <property type="match status" value="1"/>
</dbReference>
<dbReference type="AlphaFoldDB" id="D8RTH7"/>
<evidence type="ECO:0000313" key="4">
    <source>
        <dbReference type="Proteomes" id="UP000001514"/>
    </source>
</evidence>
<dbReference type="InParanoid" id="D8RTH7"/>
<dbReference type="Proteomes" id="UP000001514">
    <property type="component" value="Unassembled WGS sequence"/>
</dbReference>
<proteinExistence type="predicted"/>
<sequence>DEHALEAELQQAIQSEDYAKAAIVRDRLRGVQQDGVTGVLEANARFYRAFEQGDLAAMRKMWKKGDSVHCVHPGAGRISGHELVISSWEVMLGPEVDFPLRIRLEHVEVRVRGDLGYVTCLEVVRSGTSWGKQVATNVFERQDGVWQICMHHAS</sequence>
<feature type="domain" description="SnoaL-like" evidence="2">
    <location>
        <begin position="39"/>
        <end position="154"/>
    </location>
</feature>
<dbReference type="InterPro" id="IPR037401">
    <property type="entry name" value="SnoaL-like"/>
</dbReference>
<gene>
    <name evidence="3" type="ORF">SELMODRAFT_36847</name>
</gene>
<evidence type="ECO:0000259" key="2">
    <source>
        <dbReference type="Pfam" id="PF13474"/>
    </source>
</evidence>
<dbReference type="EMBL" id="GL377589">
    <property type="protein sequence ID" value="EFJ24676.1"/>
    <property type="molecule type" value="Genomic_DNA"/>
</dbReference>
<dbReference type="Pfam" id="PF02151">
    <property type="entry name" value="UVR"/>
    <property type="match status" value="1"/>
</dbReference>
<evidence type="ECO:0000313" key="3">
    <source>
        <dbReference type="EMBL" id="EFJ24676.1"/>
    </source>
</evidence>
<evidence type="ECO:0000259" key="1">
    <source>
        <dbReference type="Pfam" id="PF02151"/>
    </source>
</evidence>
<dbReference type="InterPro" id="IPR001943">
    <property type="entry name" value="UVR_dom"/>
</dbReference>
<feature type="domain" description="UVR" evidence="1">
    <location>
        <begin position="4"/>
        <end position="33"/>
    </location>
</feature>
<keyword evidence="4" id="KW-1185">Reference proteome</keyword>
<dbReference type="KEGG" id="smo:SELMODRAFT_36847"/>